<dbReference type="SUPFAM" id="SSF81923">
    <property type="entry name" value="Double Clp-N motif"/>
    <property type="match status" value="1"/>
</dbReference>
<feature type="domain" description="Clp R" evidence="5">
    <location>
        <begin position="8"/>
        <end position="181"/>
    </location>
</feature>
<evidence type="ECO:0000256" key="2">
    <source>
        <dbReference type="ARBA" id="ARBA00022737"/>
    </source>
</evidence>
<dbReference type="Gene3D" id="3.40.50.300">
    <property type="entry name" value="P-loop containing nucleotide triphosphate hydrolases"/>
    <property type="match status" value="1"/>
</dbReference>
<dbReference type="InterPro" id="IPR004176">
    <property type="entry name" value="Clp_R_N"/>
</dbReference>
<dbReference type="Pfam" id="PF23569">
    <property type="entry name" value="NBD_SMAX1"/>
    <property type="match status" value="1"/>
</dbReference>
<name>A0A9Q0HS09_9POAL</name>
<feature type="region of interest" description="Disordered" evidence="4">
    <location>
        <begin position="519"/>
        <end position="554"/>
    </location>
</feature>
<dbReference type="InterPro" id="IPR027417">
    <property type="entry name" value="P-loop_NTPase"/>
</dbReference>
<dbReference type="Proteomes" id="UP001151287">
    <property type="component" value="Unassembled WGS sequence"/>
</dbReference>
<reference evidence="6" key="1">
    <citation type="journal article" date="2022" name="Cell">
        <title>Repeat-based holocentromeres influence genome architecture and karyotype evolution.</title>
        <authorList>
            <person name="Hofstatter P.G."/>
            <person name="Thangavel G."/>
            <person name="Lux T."/>
            <person name="Neumann P."/>
            <person name="Vondrak T."/>
            <person name="Novak P."/>
            <person name="Zhang M."/>
            <person name="Costa L."/>
            <person name="Castellani M."/>
            <person name="Scott A."/>
            <person name="Toegelov H."/>
            <person name="Fuchs J."/>
            <person name="Mata-Sucre Y."/>
            <person name="Dias Y."/>
            <person name="Vanzela A.L.L."/>
            <person name="Huettel B."/>
            <person name="Almeida C.C.S."/>
            <person name="Simkova H."/>
            <person name="Souza G."/>
            <person name="Pedrosa-Harand A."/>
            <person name="Macas J."/>
            <person name="Mayer K.F.X."/>
            <person name="Houben A."/>
            <person name="Marques A."/>
        </authorList>
    </citation>
    <scope>NUCLEOTIDE SEQUENCE</scope>
    <source>
        <strain evidence="6">RhyBre1mFocal</strain>
    </source>
</reference>
<dbReference type="InterPro" id="IPR036628">
    <property type="entry name" value="Clp_N_dom_sf"/>
</dbReference>
<organism evidence="6 7">
    <name type="scientific">Rhynchospora breviuscula</name>
    <dbReference type="NCBI Taxonomy" id="2022672"/>
    <lineage>
        <taxon>Eukaryota</taxon>
        <taxon>Viridiplantae</taxon>
        <taxon>Streptophyta</taxon>
        <taxon>Embryophyta</taxon>
        <taxon>Tracheophyta</taxon>
        <taxon>Spermatophyta</taxon>
        <taxon>Magnoliopsida</taxon>
        <taxon>Liliopsida</taxon>
        <taxon>Poales</taxon>
        <taxon>Cyperaceae</taxon>
        <taxon>Cyperoideae</taxon>
        <taxon>Rhynchosporeae</taxon>
        <taxon>Rhynchospora</taxon>
    </lineage>
</organism>
<evidence type="ECO:0000313" key="7">
    <source>
        <dbReference type="Proteomes" id="UP001151287"/>
    </source>
</evidence>
<keyword evidence="2 3" id="KW-0677">Repeat</keyword>
<accession>A0A9Q0HS09</accession>
<dbReference type="SUPFAM" id="SSF52540">
    <property type="entry name" value="P-loop containing nucleoside triphosphate hydrolases"/>
    <property type="match status" value="1"/>
</dbReference>
<sequence length="810" mass="89712">MRAGGCTVQQSLTPEATATVKQAVTLARRRGHAQVTPLHVASTMLSSSTGLLRAACLKSHSHPLQCKALELCFNVALNRLPASASPILSPHSHHMHGHHHFNPPITLSNALVAAFKRAQANQRRGGSTETQQQQPVLTIKIELEQLIISILDDPSVSRVMREAGFSSTQVKSHVEEACAKSSTTTSPNPNPRNCSNASLSSPTHDSKSIALDEVRSEDVIGVLDCLSSANKRRVVVVGESLASTEGVARTVIDRIKKGEVDERISNLHFINFQIYPFRHLIREEVDQKLGEIKSIVRSYTYGKGVVLVLEDLKWVSEFWAGYVEKGRNSYYCPIEHVIMEIRNLVLGGINGGERVWFIGVGTYQSYTKCRSGVPSLETLWGLHAITIPTGGLGLSLTFDSESVCKMKAKESKGNTGTCWSLNLDADSHLTSSSYDKHTSMASNLPAWLHKYKEENSRTFEGSVQLKDSSRKLNPLCSHSSKLTLNFTTISPTSSLTSFDQRYSEIHRPWVFNVETKHPWKSSREPGLEQCASLKPSPNHSSSSSSGTNTFERDPLPKFKELNAENLKILCNALEKKAPWQKEIIPDIASIVLQCRSGLVRRKGKSSKIRAKEDTWLFFQGGDNNGKERIARELASLVFGSHQDNFMLIGLGSCSSTRSGSTDDDQPTKRARLEANQVYSERLFEALRENPHRVVLMEDIEQTDNYCQMAIKDAIESGKVRSKNGNEVCVGDAIIILSCESFDARSRACSPPIKKMVENEEVKEVDGEEFDCSSLDLNLSVVDEMECSFDDVELLQAVDQALFFRLPEDSS</sequence>
<keyword evidence="7" id="KW-1185">Reference proteome</keyword>
<evidence type="ECO:0000256" key="4">
    <source>
        <dbReference type="SAM" id="MobiDB-lite"/>
    </source>
</evidence>
<dbReference type="Gene3D" id="1.10.1780.10">
    <property type="entry name" value="Clp, N-terminal domain"/>
    <property type="match status" value="1"/>
</dbReference>
<dbReference type="AlphaFoldDB" id="A0A9Q0HS09"/>
<comment type="similarity">
    <text evidence="1">Belongs to the ClpA/ClpB family.</text>
</comment>
<feature type="region of interest" description="Disordered" evidence="4">
    <location>
        <begin position="176"/>
        <end position="205"/>
    </location>
</feature>
<protein>
    <recommendedName>
        <fullName evidence="5">Clp R domain-containing protein</fullName>
    </recommendedName>
</protein>
<dbReference type="PANTHER" id="PTHR43572:SF31">
    <property type="entry name" value="PROTEIN SMAX1-LIKE 3"/>
    <property type="match status" value="1"/>
</dbReference>
<dbReference type="InterPro" id="IPR051650">
    <property type="entry name" value="SL_signaling_regulator"/>
</dbReference>
<dbReference type="PANTHER" id="PTHR43572">
    <property type="entry name" value="CHAPERONE PROTEIN CLPD, CHLOROPLASTIC"/>
    <property type="match status" value="1"/>
</dbReference>
<feature type="compositionally biased region" description="Polar residues" evidence="4">
    <location>
        <begin position="180"/>
        <end position="203"/>
    </location>
</feature>
<gene>
    <name evidence="6" type="ORF">LUZ63_004781</name>
</gene>
<dbReference type="InterPro" id="IPR058680">
    <property type="entry name" value="NBD_SMAX1-like"/>
</dbReference>
<dbReference type="EMBL" id="JAMQYH010000002">
    <property type="protein sequence ID" value="KAJ1696269.1"/>
    <property type="molecule type" value="Genomic_DNA"/>
</dbReference>
<evidence type="ECO:0000256" key="3">
    <source>
        <dbReference type="PROSITE-ProRule" id="PRU01251"/>
    </source>
</evidence>
<dbReference type="OrthoDB" id="750498at2759"/>
<evidence type="ECO:0000256" key="1">
    <source>
        <dbReference type="ARBA" id="ARBA00008675"/>
    </source>
</evidence>
<dbReference type="PROSITE" id="PS51903">
    <property type="entry name" value="CLP_R"/>
    <property type="match status" value="1"/>
</dbReference>
<proteinExistence type="inferred from homology"/>
<comment type="caution">
    <text evidence="6">The sequence shown here is derived from an EMBL/GenBank/DDBJ whole genome shotgun (WGS) entry which is preliminary data.</text>
</comment>
<evidence type="ECO:0000313" key="6">
    <source>
        <dbReference type="EMBL" id="KAJ1696269.1"/>
    </source>
</evidence>
<evidence type="ECO:0000259" key="5">
    <source>
        <dbReference type="PROSITE" id="PS51903"/>
    </source>
</evidence>